<gene>
    <name evidence="3" type="ORF">V6984_19735</name>
</gene>
<dbReference type="InterPro" id="IPR038756">
    <property type="entry name" value="CheX-like"/>
</dbReference>
<evidence type="ECO:0000256" key="1">
    <source>
        <dbReference type="ARBA" id="ARBA00022500"/>
    </source>
</evidence>
<accession>A0ABZ3EU08</accession>
<evidence type="ECO:0000259" key="2">
    <source>
        <dbReference type="Pfam" id="PF13690"/>
    </source>
</evidence>
<dbReference type="InterPro" id="IPR028976">
    <property type="entry name" value="CheC-like_sf"/>
</dbReference>
<evidence type="ECO:0000313" key="4">
    <source>
        <dbReference type="Proteomes" id="UP001451571"/>
    </source>
</evidence>
<dbReference type="EMBL" id="CP146256">
    <property type="protein sequence ID" value="XAH73706.1"/>
    <property type="molecule type" value="Genomic_DNA"/>
</dbReference>
<proteinExistence type="predicted"/>
<reference evidence="3 4" key="1">
    <citation type="submission" date="2024-02" db="EMBL/GenBank/DDBJ databases">
        <title>Bacterial strain from lacustrine sediment.</title>
        <authorList>
            <person name="Petit C."/>
            <person name="Fadhlaoui K."/>
        </authorList>
    </citation>
    <scope>NUCLEOTIDE SEQUENCE [LARGE SCALE GENOMIC DNA]</scope>
    <source>
        <strain evidence="3 4">IPX-CK</strain>
    </source>
</reference>
<protein>
    <submittedName>
        <fullName evidence="3">Chemotaxis protein CheX</fullName>
    </submittedName>
</protein>
<organism evidence="3 4">
    <name type="scientific">Kineothrix sedimenti</name>
    <dbReference type="NCBI Taxonomy" id="3123317"/>
    <lineage>
        <taxon>Bacteria</taxon>
        <taxon>Bacillati</taxon>
        <taxon>Bacillota</taxon>
        <taxon>Clostridia</taxon>
        <taxon>Lachnospirales</taxon>
        <taxon>Lachnospiraceae</taxon>
        <taxon>Kineothrix</taxon>
    </lineage>
</organism>
<dbReference type="CDD" id="cd17906">
    <property type="entry name" value="CheX"/>
    <property type="match status" value="1"/>
</dbReference>
<keyword evidence="1" id="KW-0145">Chemotaxis</keyword>
<dbReference type="InterPro" id="IPR028051">
    <property type="entry name" value="CheX-like_dom"/>
</dbReference>
<sequence length="147" mass="16213">MTDNLYRPFLEATRNVFQLMLDITDIDELSPEKHVDEDGLDISIGIIGEMEGEVIYRFPRTTSLGMVNIMSGLEMDTVDEFVISAISEIANIISGNVLTMFAQKDVKCDILPPVSRRAESRDGYTTCCIATPAGDVCLDIIMKSAAK</sequence>
<dbReference type="PANTHER" id="PTHR39452:SF1">
    <property type="entry name" value="CHEY-P PHOSPHATASE CHEX"/>
    <property type="match status" value="1"/>
</dbReference>
<name>A0ABZ3EU08_9FIRM</name>
<feature type="domain" description="Chemotaxis phosphatase CheX-like" evidence="2">
    <location>
        <begin position="43"/>
        <end position="115"/>
    </location>
</feature>
<dbReference type="SUPFAM" id="SSF103039">
    <property type="entry name" value="CheC-like"/>
    <property type="match status" value="1"/>
</dbReference>
<dbReference type="RefSeq" id="WP_342757309.1">
    <property type="nucleotide sequence ID" value="NZ_CP146256.1"/>
</dbReference>
<keyword evidence="4" id="KW-1185">Reference proteome</keyword>
<dbReference type="Pfam" id="PF13690">
    <property type="entry name" value="CheX"/>
    <property type="match status" value="1"/>
</dbReference>
<evidence type="ECO:0000313" key="3">
    <source>
        <dbReference type="EMBL" id="XAH73706.1"/>
    </source>
</evidence>
<dbReference type="Gene3D" id="3.40.1550.10">
    <property type="entry name" value="CheC-like"/>
    <property type="match status" value="1"/>
</dbReference>
<dbReference type="Proteomes" id="UP001451571">
    <property type="component" value="Chromosome"/>
</dbReference>
<dbReference type="PANTHER" id="PTHR39452">
    <property type="entry name" value="CHEY-P PHOSPHATASE CHEX"/>
    <property type="match status" value="1"/>
</dbReference>